<dbReference type="SUPFAM" id="SSF51182">
    <property type="entry name" value="RmlC-like cupins"/>
    <property type="match status" value="1"/>
</dbReference>
<feature type="region of interest" description="Disordered" evidence="1">
    <location>
        <begin position="140"/>
        <end position="160"/>
    </location>
</feature>
<accession>A0A3A8PNL5</accession>
<keyword evidence="4" id="KW-1185">Reference proteome</keyword>
<evidence type="ECO:0000256" key="1">
    <source>
        <dbReference type="SAM" id="MobiDB-lite"/>
    </source>
</evidence>
<comment type="caution">
    <text evidence="3">The sequence shown here is derived from an EMBL/GenBank/DDBJ whole genome shotgun (WGS) entry which is preliminary data.</text>
</comment>
<reference evidence="4" key="1">
    <citation type="submission" date="2018-09" db="EMBL/GenBank/DDBJ databases">
        <authorList>
            <person name="Livingstone P.G."/>
            <person name="Whitworth D.E."/>
        </authorList>
    </citation>
    <scope>NUCLEOTIDE SEQUENCE [LARGE SCALE GENOMIC DNA]</scope>
    <source>
        <strain evidence="4">CA051B</strain>
    </source>
</reference>
<dbReference type="Proteomes" id="UP000272888">
    <property type="component" value="Unassembled WGS sequence"/>
</dbReference>
<evidence type="ECO:0000313" key="3">
    <source>
        <dbReference type="EMBL" id="RKH57778.1"/>
    </source>
</evidence>
<dbReference type="EMBL" id="RAWB01000173">
    <property type="protein sequence ID" value="RKH57778.1"/>
    <property type="molecule type" value="Genomic_DNA"/>
</dbReference>
<feature type="domain" description="ChrR-like cupin" evidence="2">
    <location>
        <begin position="19"/>
        <end position="93"/>
    </location>
</feature>
<dbReference type="Gene3D" id="2.60.120.10">
    <property type="entry name" value="Jelly Rolls"/>
    <property type="match status" value="1"/>
</dbReference>
<dbReference type="CDD" id="cd06989">
    <property type="entry name" value="cupin_DRT102"/>
    <property type="match status" value="1"/>
</dbReference>
<dbReference type="InterPro" id="IPR011051">
    <property type="entry name" value="RmlC_Cupin_sf"/>
</dbReference>
<evidence type="ECO:0000313" key="4">
    <source>
        <dbReference type="Proteomes" id="UP000272888"/>
    </source>
</evidence>
<name>A0A3A8PNL5_9BACT</name>
<sequence length="160" mass="16945">MGGTTLAHAASPGARAASQHLMVRPDDVRWGPPAAALPPGAQMAVIEGDPAAAGKLFTFRFRFPAGYRIPPHFHPADEHVTVLSGELLMGMGEKFDASKAQALPPGSFAVMPATLRHFAFTRQPTEVQIHAVGPWGITYVNPEDDPRNTATGGAGMQKQP</sequence>
<dbReference type="InterPro" id="IPR014710">
    <property type="entry name" value="RmlC-like_jellyroll"/>
</dbReference>
<dbReference type="AlphaFoldDB" id="A0A3A8PNL5"/>
<protein>
    <submittedName>
        <fullName evidence="3">Cupin domain-containing protein</fullName>
    </submittedName>
</protein>
<proteinExistence type="predicted"/>
<evidence type="ECO:0000259" key="2">
    <source>
        <dbReference type="Pfam" id="PF12973"/>
    </source>
</evidence>
<dbReference type="Pfam" id="PF12973">
    <property type="entry name" value="Cupin_7"/>
    <property type="match status" value="1"/>
</dbReference>
<gene>
    <name evidence="3" type="ORF">D7V93_17975</name>
</gene>
<organism evidence="3 4">
    <name type="scientific">Corallococcus llansteffanensis</name>
    <dbReference type="NCBI Taxonomy" id="2316731"/>
    <lineage>
        <taxon>Bacteria</taxon>
        <taxon>Pseudomonadati</taxon>
        <taxon>Myxococcota</taxon>
        <taxon>Myxococcia</taxon>
        <taxon>Myxococcales</taxon>
        <taxon>Cystobacterineae</taxon>
        <taxon>Myxococcaceae</taxon>
        <taxon>Corallococcus</taxon>
    </lineage>
</organism>
<dbReference type="InterPro" id="IPR025979">
    <property type="entry name" value="ChrR-like_cupin_dom"/>
</dbReference>